<evidence type="ECO:0000313" key="2">
    <source>
        <dbReference type="EMBL" id="CDJ43525.1"/>
    </source>
</evidence>
<proteinExistence type="predicted"/>
<dbReference type="VEuPathDB" id="ToxoDB:ETH_00009750"/>
<evidence type="ECO:0000256" key="1">
    <source>
        <dbReference type="SAM" id="Phobius"/>
    </source>
</evidence>
<organism evidence="2 3">
    <name type="scientific">Eimeria tenella</name>
    <name type="common">Coccidian parasite</name>
    <dbReference type="NCBI Taxonomy" id="5802"/>
    <lineage>
        <taxon>Eukaryota</taxon>
        <taxon>Sar</taxon>
        <taxon>Alveolata</taxon>
        <taxon>Apicomplexa</taxon>
        <taxon>Conoidasida</taxon>
        <taxon>Coccidia</taxon>
        <taxon>Eucoccidiorida</taxon>
        <taxon>Eimeriorina</taxon>
        <taxon>Eimeriidae</taxon>
        <taxon>Eimeria</taxon>
    </lineage>
</organism>
<keyword evidence="3" id="KW-1185">Reference proteome</keyword>
<dbReference type="GeneID" id="25251146"/>
<dbReference type="Proteomes" id="UP000030747">
    <property type="component" value="Unassembled WGS sequence"/>
</dbReference>
<keyword evidence="2" id="KW-0378">Hydrolase</keyword>
<name>U6L6W6_EIMTE</name>
<keyword evidence="1" id="KW-0812">Transmembrane</keyword>
<dbReference type="GO" id="GO:0004114">
    <property type="term" value="F:3',5'-cyclic-nucleotide phosphodiesterase activity"/>
    <property type="evidence" value="ECO:0007669"/>
    <property type="project" value="UniProtKB-EC"/>
</dbReference>
<sequence length="106" mass="11806">MVTMWGVWNSVASYRLEENREEGDFLSTEENTALEACTALSYLFGFLPVVILDVVLPSRTKYSWVTHLSFLGTSAATIIVRGVLNPRFIAPSFVTRGGGWTGWSRT</sequence>
<keyword evidence="1" id="KW-1133">Transmembrane helix</keyword>
<reference evidence="2" key="1">
    <citation type="submission" date="2013-10" db="EMBL/GenBank/DDBJ databases">
        <title>Genomic analysis of the causative agents of coccidiosis in chickens.</title>
        <authorList>
            <person name="Reid A.J."/>
            <person name="Blake D."/>
            <person name="Billington K."/>
            <person name="Browne H."/>
            <person name="Dunn M."/>
            <person name="Hung S."/>
            <person name="Kawahara F."/>
            <person name="Miranda-Saavedra D."/>
            <person name="Mourier T."/>
            <person name="Nagra H."/>
            <person name="Otto T.D."/>
            <person name="Rawlings N."/>
            <person name="Sanchez A."/>
            <person name="Sanders M."/>
            <person name="Subramaniam C."/>
            <person name="Tay Y."/>
            <person name="Dear P."/>
            <person name="Doerig C."/>
            <person name="Gruber A."/>
            <person name="Parkinson J."/>
            <person name="Shirley M."/>
            <person name="Wan K.L."/>
            <person name="Berriman M."/>
            <person name="Tomley F."/>
            <person name="Pain A."/>
        </authorList>
    </citation>
    <scope>NUCLEOTIDE SEQUENCE [LARGE SCALE GENOMIC DNA]</scope>
    <source>
        <strain evidence="2">Houghton</strain>
    </source>
</reference>
<dbReference type="VEuPathDB" id="ToxoDB:ETH2_0858000"/>
<dbReference type="OrthoDB" id="354682at2759"/>
<feature type="transmembrane region" description="Helical" evidence="1">
    <location>
        <begin position="64"/>
        <end position="84"/>
    </location>
</feature>
<dbReference type="AlphaFoldDB" id="U6L6W6"/>
<protein>
    <submittedName>
        <fullName evidence="2">3',5'-cyclic nucleotide phosphodiesterase, related</fullName>
        <ecNumber evidence="2">3.1.4.17</ecNumber>
    </submittedName>
</protein>
<evidence type="ECO:0000313" key="3">
    <source>
        <dbReference type="Proteomes" id="UP000030747"/>
    </source>
</evidence>
<feature type="transmembrane region" description="Helical" evidence="1">
    <location>
        <begin position="33"/>
        <end position="52"/>
    </location>
</feature>
<dbReference type="EMBL" id="HG675822">
    <property type="protein sequence ID" value="CDJ43525.1"/>
    <property type="molecule type" value="Genomic_DNA"/>
</dbReference>
<reference evidence="2" key="2">
    <citation type="submission" date="2013-10" db="EMBL/GenBank/DDBJ databases">
        <authorList>
            <person name="Aslett M."/>
        </authorList>
    </citation>
    <scope>NUCLEOTIDE SEQUENCE [LARGE SCALE GENOMIC DNA]</scope>
    <source>
        <strain evidence="2">Houghton</strain>
    </source>
</reference>
<keyword evidence="1" id="KW-0472">Membrane</keyword>
<accession>U6L6W6</accession>
<gene>
    <name evidence="2" type="ORF">ETH_00009750</name>
</gene>
<dbReference type="RefSeq" id="XP_013234275.1">
    <property type="nucleotide sequence ID" value="XM_013378821.1"/>
</dbReference>
<dbReference type="EC" id="3.1.4.17" evidence="2"/>